<evidence type="ECO:0000313" key="1">
    <source>
        <dbReference type="EnsemblMetazoa" id="AALB000038-PA"/>
    </source>
</evidence>
<organism evidence="1 2">
    <name type="scientific">Anopheles albimanus</name>
    <name type="common">New world malaria mosquito</name>
    <dbReference type="NCBI Taxonomy" id="7167"/>
    <lineage>
        <taxon>Eukaryota</taxon>
        <taxon>Metazoa</taxon>
        <taxon>Ecdysozoa</taxon>
        <taxon>Arthropoda</taxon>
        <taxon>Hexapoda</taxon>
        <taxon>Insecta</taxon>
        <taxon>Pterygota</taxon>
        <taxon>Neoptera</taxon>
        <taxon>Endopterygota</taxon>
        <taxon>Diptera</taxon>
        <taxon>Nematocera</taxon>
        <taxon>Culicoidea</taxon>
        <taxon>Culicidae</taxon>
        <taxon>Anophelinae</taxon>
        <taxon>Anopheles</taxon>
    </lineage>
</organism>
<name>A0A182F0R5_ANOAL</name>
<protein>
    <submittedName>
        <fullName evidence="1">Uncharacterized protein</fullName>
    </submittedName>
</protein>
<dbReference type="EnsemblMetazoa" id="AALB000038-RA">
    <property type="protein sequence ID" value="AALB000038-PA"/>
    <property type="gene ID" value="AALB000038"/>
</dbReference>
<dbReference type="Proteomes" id="UP000069272">
    <property type="component" value="Chromosome 2L"/>
</dbReference>
<reference evidence="1 2" key="1">
    <citation type="journal article" date="2017" name="G3 (Bethesda)">
        <title>The Physical Genome Mapping of Anopheles albimanus Corrected Scaffold Misassemblies and Identified Interarm Rearrangements in Genus Anopheles.</title>
        <authorList>
            <person name="Artemov G.N."/>
            <person name="Peery A.N."/>
            <person name="Jiang X."/>
            <person name="Tu Z."/>
            <person name="Stegniy V.N."/>
            <person name="Sharakhova M.V."/>
            <person name="Sharakhov I.V."/>
        </authorList>
    </citation>
    <scope>NUCLEOTIDE SEQUENCE [LARGE SCALE GENOMIC DNA]</scope>
    <source>
        <strain evidence="1 2">ALBI9_A</strain>
    </source>
</reference>
<accession>A0A182F0R5</accession>
<dbReference type="VEuPathDB" id="VectorBase:AALB000038"/>
<evidence type="ECO:0000313" key="2">
    <source>
        <dbReference type="Proteomes" id="UP000069272"/>
    </source>
</evidence>
<keyword evidence="2" id="KW-1185">Reference proteome</keyword>
<reference evidence="1" key="2">
    <citation type="submission" date="2022-08" db="UniProtKB">
        <authorList>
            <consortium name="EnsemblMetazoa"/>
        </authorList>
    </citation>
    <scope>IDENTIFICATION</scope>
    <source>
        <strain evidence="1">STECLA/ALBI9_A</strain>
    </source>
</reference>
<dbReference type="PROSITE" id="PS51257">
    <property type="entry name" value="PROKAR_LIPOPROTEIN"/>
    <property type="match status" value="1"/>
</dbReference>
<proteinExistence type="predicted"/>
<sequence>MMAIPQKQHGRGSINAISTARSCLLLSIVLGCWAISANGSMEEMMIAPIEVIEEWGCQDTEVRLTCGNLESKMAILEAKFTPRCRPGRTGGCVHLNEYR</sequence>
<dbReference type="AlphaFoldDB" id="A0A182F0R5"/>
<dbReference type="VEuPathDB" id="VectorBase:AALB20_036598"/>